<evidence type="ECO:0000313" key="2">
    <source>
        <dbReference type="EMBL" id="PAV64743.1"/>
    </source>
</evidence>
<keyword evidence="1" id="KW-1133">Transmembrane helix</keyword>
<accession>A0A2A2JSU2</accession>
<dbReference type="EMBL" id="LIAE01010240">
    <property type="protein sequence ID" value="PAV64743.1"/>
    <property type="molecule type" value="Genomic_DNA"/>
</dbReference>
<dbReference type="AlphaFoldDB" id="A0A2A2JSU2"/>
<keyword evidence="1" id="KW-0472">Membrane</keyword>
<proteinExistence type="predicted"/>
<feature type="transmembrane region" description="Helical" evidence="1">
    <location>
        <begin position="12"/>
        <end position="31"/>
    </location>
</feature>
<reference evidence="2 3" key="1">
    <citation type="journal article" date="2017" name="Curr. Biol.">
        <title>Genome architecture and evolution of a unichromosomal asexual nematode.</title>
        <authorList>
            <person name="Fradin H."/>
            <person name="Zegar C."/>
            <person name="Gutwein M."/>
            <person name="Lucas J."/>
            <person name="Kovtun M."/>
            <person name="Corcoran D."/>
            <person name="Baugh L.R."/>
            <person name="Kiontke K."/>
            <person name="Gunsalus K."/>
            <person name="Fitch D.H."/>
            <person name="Piano F."/>
        </authorList>
    </citation>
    <scope>NUCLEOTIDE SEQUENCE [LARGE SCALE GENOMIC DNA]</scope>
    <source>
        <strain evidence="2">PF1309</strain>
    </source>
</reference>
<sequence length="138" mass="15873">MVYLLLGRSRMGQHHWVFVVWGVILHVIIPIDEATLGCCRAMVFDSRHNIRRVIKEDLENVLQLVDSSCDSSCLDNDFDLDMKSNTKVHLAWDLLLPKLRVVFGIVHIESNSSTILEFLHNITTILVPYNSIMFYSKS</sequence>
<protein>
    <submittedName>
        <fullName evidence="2">Uncharacterized protein</fullName>
    </submittedName>
</protein>
<evidence type="ECO:0000313" key="3">
    <source>
        <dbReference type="Proteomes" id="UP000218231"/>
    </source>
</evidence>
<gene>
    <name evidence="2" type="ORF">WR25_26233</name>
</gene>
<keyword evidence="3" id="KW-1185">Reference proteome</keyword>
<evidence type="ECO:0000256" key="1">
    <source>
        <dbReference type="SAM" id="Phobius"/>
    </source>
</evidence>
<keyword evidence="1" id="KW-0812">Transmembrane</keyword>
<organism evidence="2 3">
    <name type="scientific">Diploscapter pachys</name>
    <dbReference type="NCBI Taxonomy" id="2018661"/>
    <lineage>
        <taxon>Eukaryota</taxon>
        <taxon>Metazoa</taxon>
        <taxon>Ecdysozoa</taxon>
        <taxon>Nematoda</taxon>
        <taxon>Chromadorea</taxon>
        <taxon>Rhabditida</taxon>
        <taxon>Rhabditina</taxon>
        <taxon>Rhabditomorpha</taxon>
        <taxon>Rhabditoidea</taxon>
        <taxon>Rhabditidae</taxon>
        <taxon>Diploscapter</taxon>
    </lineage>
</organism>
<name>A0A2A2JSU2_9BILA</name>
<dbReference type="Proteomes" id="UP000218231">
    <property type="component" value="Unassembled WGS sequence"/>
</dbReference>
<comment type="caution">
    <text evidence="2">The sequence shown here is derived from an EMBL/GenBank/DDBJ whole genome shotgun (WGS) entry which is preliminary data.</text>
</comment>